<evidence type="ECO:0008006" key="4">
    <source>
        <dbReference type="Google" id="ProtNLM"/>
    </source>
</evidence>
<dbReference type="EMBL" id="FOFR01000028">
    <property type="protein sequence ID" value="SES25578.1"/>
    <property type="molecule type" value="Genomic_DNA"/>
</dbReference>
<feature type="transmembrane region" description="Helical" evidence="1">
    <location>
        <begin position="72"/>
        <end position="93"/>
    </location>
</feature>
<keyword evidence="3" id="KW-1185">Reference proteome</keyword>
<evidence type="ECO:0000256" key="1">
    <source>
        <dbReference type="SAM" id="Phobius"/>
    </source>
</evidence>
<feature type="transmembrane region" description="Helical" evidence="1">
    <location>
        <begin position="99"/>
        <end position="119"/>
    </location>
</feature>
<dbReference type="Proteomes" id="UP000199352">
    <property type="component" value="Unassembled WGS sequence"/>
</dbReference>
<reference evidence="3" key="1">
    <citation type="submission" date="2016-10" db="EMBL/GenBank/DDBJ databases">
        <authorList>
            <person name="Varghese N."/>
            <person name="Submissions S."/>
        </authorList>
    </citation>
    <scope>NUCLEOTIDE SEQUENCE [LARGE SCALE GENOMIC DNA]</scope>
    <source>
        <strain evidence="3">CGMCC 4.3525</strain>
    </source>
</reference>
<dbReference type="AlphaFoldDB" id="A0A1H9VVL9"/>
<dbReference type="STRING" id="402600.SAMN05216188_12846"/>
<organism evidence="2 3">
    <name type="scientific">Lentzea xinjiangensis</name>
    <dbReference type="NCBI Taxonomy" id="402600"/>
    <lineage>
        <taxon>Bacteria</taxon>
        <taxon>Bacillati</taxon>
        <taxon>Actinomycetota</taxon>
        <taxon>Actinomycetes</taxon>
        <taxon>Pseudonocardiales</taxon>
        <taxon>Pseudonocardiaceae</taxon>
        <taxon>Lentzea</taxon>
    </lineage>
</organism>
<feature type="transmembrane region" description="Helical" evidence="1">
    <location>
        <begin position="39"/>
        <end position="60"/>
    </location>
</feature>
<protein>
    <recommendedName>
        <fullName evidence="4">Integral membrane protein</fullName>
    </recommendedName>
</protein>
<keyword evidence="1" id="KW-0812">Transmembrane</keyword>
<accession>A0A1H9VVL9</accession>
<evidence type="ECO:0000313" key="3">
    <source>
        <dbReference type="Proteomes" id="UP000199352"/>
    </source>
</evidence>
<evidence type="ECO:0000313" key="2">
    <source>
        <dbReference type="EMBL" id="SES25578.1"/>
    </source>
</evidence>
<dbReference type="RefSeq" id="WP_089960537.1">
    <property type="nucleotide sequence ID" value="NZ_FOFR01000028.1"/>
</dbReference>
<sequence>MIDVLPTVLTVLALAGAAWSVVLVVRDQALLPLTTANRGLLGLLAVLEAGLLAQAVIGVVRMLGLDREIDRLSFAGYLAGPVVIIPVAVVWAAGERTRWSGGVLAVACLSVPVMIVRLGQIWAGHA</sequence>
<proteinExistence type="predicted"/>
<keyword evidence="1" id="KW-1133">Transmembrane helix</keyword>
<dbReference type="OrthoDB" id="3828660at2"/>
<name>A0A1H9VVL9_9PSEU</name>
<gene>
    <name evidence="2" type="ORF">SAMN05216188_12846</name>
</gene>
<keyword evidence="1" id="KW-0472">Membrane</keyword>